<keyword evidence="4" id="KW-1185">Reference proteome</keyword>
<dbReference type="Proteomes" id="UP000785679">
    <property type="component" value="Unassembled WGS sequence"/>
</dbReference>
<evidence type="ECO:0000256" key="1">
    <source>
        <dbReference type="SAM" id="Coils"/>
    </source>
</evidence>
<organism evidence="3 4">
    <name type="scientific">Halteria grandinella</name>
    <dbReference type="NCBI Taxonomy" id="5974"/>
    <lineage>
        <taxon>Eukaryota</taxon>
        <taxon>Sar</taxon>
        <taxon>Alveolata</taxon>
        <taxon>Ciliophora</taxon>
        <taxon>Intramacronucleata</taxon>
        <taxon>Spirotrichea</taxon>
        <taxon>Stichotrichia</taxon>
        <taxon>Sporadotrichida</taxon>
        <taxon>Halteriidae</taxon>
        <taxon>Halteria</taxon>
    </lineage>
</organism>
<name>A0A8J8NTE7_HALGN</name>
<dbReference type="AlphaFoldDB" id="A0A8J8NTE7"/>
<evidence type="ECO:0000313" key="4">
    <source>
        <dbReference type="Proteomes" id="UP000785679"/>
    </source>
</evidence>
<reference evidence="3" key="1">
    <citation type="submission" date="2019-06" db="EMBL/GenBank/DDBJ databases">
        <authorList>
            <person name="Zheng W."/>
        </authorList>
    </citation>
    <scope>NUCLEOTIDE SEQUENCE</scope>
    <source>
        <strain evidence="3">QDHG01</strain>
    </source>
</reference>
<gene>
    <name evidence="3" type="ORF">FGO68_gene15369</name>
</gene>
<dbReference type="EMBL" id="RRYP01007069">
    <property type="protein sequence ID" value="TNV80758.1"/>
    <property type="molecule type" value="Genomic_DNA"/>
</dbReference>
<dbReference type="OrthoDB" id="10678431at2759"/>
<sequence>MISAIIEKKIQEKENYLKDLLLNQLQQANAKQSIKNSLNVLDQPKHNRRPSQMPLQAKPQNKSHESTHTSQVNISRSFLNNSTSHVQIKSWVTHLQTIEIISQQQDHIIDEKISGLHGCVESNAKGLENSLADIKNAAIEDPSELDSYGQQLVTQFMMFYEYVIEQSSQIRDLIQQANGQIDENIKQLERLKEPMDEGEIQERNQSIDSLLKKILQKRQNHEMLLQQIENKMKQLNLFISNEIHLLLQQLTQKDDEMNQTSSEQEEKSAINNCHISAIVEDGAEYLGTENDEIQQLSDYDNIEL</sequence>
<feature type="coiled-coil region" evidence="1">
    <location>
        <begin position="211"/>
        <end position="267"/>
    </location>
</feature>
<evidence type="ECO:0000313" key="3">
    <source>
        <dbReference type="EMBL" id="TNV80758.1"/>
    </source>
</evidence>
<keyword evidence="1" id="KW-0175">Coiled coil</keyword>
<accession>A0A8J8NTE7</accession>
<protein>
    <submittedName>
        <fullName evidence="3">Uncharacterized protein</fullName>
    </submittedName>
</protein>
<evidence type="ECO:0000256" key="2">
    <source>
        <dbReference type="SAM" id="MobiDB-lite"/>
    </source>
</evidence>
<comment type="caution">
    <text evidence="3">The sequence shown here is derived from an EMBL/GenBank/DDBJ whole genome shotgun (WGS) entry which is preliminary data.</text>
</comment>
<proteinExistence type="predicted"/>
<feature type="region of interest" description="Disordered" evidence="2">
    <location>
        <begin position="39"/>
        <end position="71"/>
    </location>
</feature>